<evidence type="ECO:0000313" key="2">
    <source>
        <dbReference type="Proteomes" id="UP001165289"/>
    </source>
</evidence>
<accession>A0AAV7KAM3</accession>
<evidence type="ECO:0000313" key="1">
    <source>
        <dbReference type="EMBL" id="KAI6658184.1"/>
    </source>
</evidence>
<dbReference type="EMBL" id="JAKMXF010000099">
    <property type="protein sequence ID" value="KAI6658184.1"/>
    <property type="molecule type" value="Genomic_DNA"/>
</dbReference>
<organism evidence="1 2">
    <name type="scientific">Oopsacas minuta</name>
    <dbReference type="NCBI Taxonomy" id="111878"/>
    <lineage>
        <taxon>Eukaryota</taxon>
        <taxon>Metazoa</taxon>
        <taxon>Porifera</taxon>
        <taxon>Hexactinellida</taxon>
        <taxon>Hexasterophora</taxon>
        <taxon>Lyssacinosida</taxon>
        <taxon>Leucopsacidae</taxon>
        <taxon>Oopsacas</taxon>
    </lineage>
</organism>
<dbReference type="Proteomes" id="UP001165289">
    <property type="component" value="Unassembled WGS sequence"/>
</dbReference>
<comment type="caution">
    <text evidence="1">The sequence shown here is derived from an EMBL/GenBank/DDBJ whole genome shotgun (WGS) entry which is preliminary data.</text>
</comment>
<gene>
    <name evidence="1" type="ORF">LOD99_15453</name>
</gene>
<keyword evidence="2" id="KW-1185">Reference proteome</keyword>
<proteinExistence type="predicted"/>
<protein>
    <submittedName>
        <fullName evidence="1">Uncharacterized protein</fullName>
    </submittedName>
</protein>
<sequence length="98" mass="11332">MIVMKRNTIATQRRQYSHTKGVDSSDTQLICYYTKRRSIGTRPTCNYIIHYTRSTYSMLPTSSETNNSDIMVLPKNVMLGTNLVGEWKYPNSSRSQPF</sequence>
<dbReference type="AlphaFoldDB" id="A0AAV7KAM3"/>
<name>A0AAV7KAM3_9METZ</name>
<reference evidence="1 2" key="1">
    <citation type="journal article" date="2023" name="BMC Biol.">
        <title>The compact genome of the sponge Oopsacas minuta (Hexactinellida) is lacking key metazoan core genes.</title>
        <authorList>
            <person name="Santini S."/>
            <person name="Schenkelaars Q."/>
            <person name="Jourda C."/>
            <person name="Duchesne M."/>
            <person name="Belahbib H."/>
            <person name="Rocher C."/>
            <person name="Selva M."/>
            <person name="Riesgo A."/>
            <person name="Vervoort M."/>
            <person name="Leys S.P."/>
            <person name="Kodjabachian L."/>
            <person name="Le Bivic A."/>
            <person name="Borchiellini C."/>
            <person name="Claverie J.M."/>
            <person name="Renard E."/>
        </authorList>
    </citation>
    <scope>NUCLEOTIDE SEQUENCE [LARGE SCALE GENOMIC DNA]</scope>
    <source>
        <strain evidence="1">SPO-2</strain>
    </source>
</reference>